<dbReference type="Proteomes" id="UP000509241">
    <property type="component" value="Chromosome"/>
</dbReference>
<dbReference type="Gene3D" id="3.30.420.240">
    <property type="match status" value="1"/>
</dbReference>
<organism evidence="3 4">
    <name type="scientific">Natrinema halophilum</name>
    <dbReference type="NCBI Taxonomy" id="1699371"/>
    <lineage>
        <taxon>Archaea</taxon>
        <taxon>Methanobacteriati</taxon>
        <taxon>Methanobacteriota</taxon>
        <taxon>Stenosarchaea group</taxon>
        <taxon>Halobacteria</taxon>
        <taxon>Halobacteriales</taxon>
        <taxon>Natrialbaceae</taxon>
        <taxon>Natrinema</taxon>
    </lineage>
</organism>
<dbReference type="OrthoDB" id="275289at2157"/>
<keyword evidence="1" id="KW-1188">Viral release from host cell</keyword>
<sequence length="259" mass="29223">MIAIGTPKGRNWFYRWFKRGQSDDYPDVASFQVPTHQNPHIPNSEVAAARDDMPDCVFEQEYLAKFVDDASGVFQNIRKRNVESYFLPMSAAESTGPYAIGVNFARVEDWTVIVVLDADGRIVAFKRLQQTTWTRIQQTVERFADTYTPSATVLDATRDNKIVHDLEDSGYFVDPVRFSPANKRTLIENLTTELEAGRITIPESVKTLINELQVYESQTSERGRVRYTSPSGFHDDCVDALALAVSAEDPNPRATPSTF</sequence>
<evidence type="ECO:0000313" key="4">
    <source>
        <dbReference type="Proteomes" id="UP000509241"/>
    </source>
</evidence>
<feature type="domain" description="Terminase large subunit gp17-like C-terminal" evidence="2">
    <location>
        <begin position="102"/>
        <end position="247"/>
    </location>
</feature>
<dbReference type="Pfam" id="PF17289">
    <property type="entry name" value="Terminase_6C"/>
    <property type="match status" value="1"/>
</dbReference>
<gene>
    <name evidence="3" type="ORF">HYG82_02855</name>
</gene>
<evidence type="ECO:0000313" key="3">
    <source>
        <dbReference type="EMBL" id="QLG47856.1"/>
    </source>
</evidence>
<dbReference type="InterPro" id="IPR035421">
    <property type="entry name" value="Terminase_6C"/>
</dbReference>
<evidence type="ECO:0000256" key="1">
    <source>
        <dbReference type="ARBA" id="ARBA00022612"/>
    </source>
</evidence>
<protein>
    <recommendedName>
        <fullName evidence="2">Terminase large subunit gp17-like C-terminal domain-containing protein</fullName>
    </recommendedName>
</protein>
<proteinExistence type="predicted"/>
<reference evidence="3 4" key="1">
    <citation type="submission" date="2020-07" db="EMBL/GenBank/DDBJ databases">
        <authorList>
            <person name="Cui H."/>
        </authorList>
    </citation>
    <scope>NUCLEOTIDE SEQUENCE [LARGE SCALE GENOMIC DNA]</scope>
    <source>
        <strain evidence="3 4">YPL8</strain>
    </source>
</reference>
<keyword evidence="4" id="KW-1185">Reference proteome</keyword>
<accession>A0A7D5KBI8</accession>
<evidence type="ECO:0000259" key="2">
    <source>
        <dbReference type="Pfam" id="PF17289"/>
    </source>
</evidence>
<dbReference type="KEGG" id="haly:HYG82_02855"/>
<name>A0A7D5KBI8_9EURY</name>
<dbReference type="EMBL" id="CP058601">
    <property type="protein sequence ID" value="QLG47856.1"/>
    <property type="molecule type" value="Genomic_DNA"/>
</dbReference>
<dbReference type="AlphaFoldDB" id="A0A7D5KBI8"/>